<keyword evidence="5" id="KW-0963">Cytoplasm</keyword>
<evidence type="ECO:0000256" key="16">
    <source>
        <dbReference type="PIRSR" id="PIRSR610159-1"/>
    </source>
</evidence>
<dbReference type="EMBL" id="NWSH01000030">
    <property type="protein sequence ID" value="PCG80520.1"/>
    <property type="molecule type" value="Genomic_DNA"/>
</dbReference>
<keyword evidence="7" id="KW-0863">Zinc-finger</keyword>
<dbReference type="PROSITE" id="PS00759">
    <property type="entry name" value="ARGE_DAPE_CPG2_2"/>
    <property type="match status" value="1"/>
</dbReference>
<evidence type="ECO:0000256" key="10">
    <source>
        <dbReference type="ARBA" id="ARBA00023015"/>
    </source>
</evidence>
<dbReference type="SUPFAM" id="SSF53187">
    <property type="entry name" value="Zn-dependent exopeptidases"/>
    <property type="match status" value="1"/>
</dbReference>
<dbReference type="InterPro" id="IPR035500">
    <property type="entry name" value="NHR-like_dom_sf"/>
</dbReference>
<gene>
    <name evidence="22" type="ORF">B5V51_6535</name>
</gene>
<evidence type="ECO:0000256" key="19">
    <source>
        <dbReference type="SAM" id="SignalP"/>
    </source>
</evidence>
<dbReference type="GO" id="GO:0005634">
    <property type="term" value="C:nucleus"/>
    <property type="evidence" value="ECO:0007669"/>
    <property type="project" value="UniProtKB-SubCell"/>
</dbReference>
<keyword evidence="12" id="KW-0804">Transcription</keyword>
<dbReference type="GO" id="GO:0004046">
    <property type="term" value="F:aminoacylase activity"/>
    <property type="evidence" value="ECO:0007669"/>
    <property type="project" value="UniProtKB-EC"/>
</dbReference>
<accession>A0A2A4K8H5</accession>
<dbReference type="PRINTS" id="PR01282">
    <property type="entry name" value="COUPTNFACTOR"/>
</dbReference>
<keyword evidence="6 17" id="KW-0479">Metal-binding</keyword>
<evidence type="ECO:0000256" key="1">
    <source>
        <dbReference type="ARBA" id="ARBA00004123"/>
    </source>
</evidence>
<dbReference type="EC" id="3.5.1.14" evidence="4"/>
<evidence type="ECO:0000256" key="17">
    <source>
        <dbReference type="PIRSR" id="PIRSR610159-2"/>
    </source>
</evidence>
<dbReference type="Gene3D" id="3.30.70.360">
    <property type="match status" value="1"/>
</dbReference>
<reference evidence="22" key="1">
    <citation type="submission" date="2017-09" db="EMBL/GenBank/DDBJ databases">
        <title>Contemporary evolution of a Lepidopteran species, Heliothis virescens, in response to modern agricultural practices.</title>
        <authorList>
            <person name="Fritz M.L."/>
            <person name="Deyonke A.M."/>
            <person name="Papanicolaou A."/>
            <person name="Micinski S."/>
            <person name="Westbrook J."/>
            <person name="Gould F."/>
        </authorList>
    </citation>
    <scope>NUCLEOTIDE SEQUENCE [LARGE SCALE GENOMIC DNA]</scope>
    <source>
        <strain evidence="22">HvINT-</strain>
        <tissue evidence="22">Whole body</tissue>
    </source>
</reference>
<evidence type="ECO:0000256" key="2">
    <source>
        <dbReference type="ARBA" id="ARBA00004496"/>
    </source>
</evidence>
<evidence type="ECO:0000256" key="18">
    <source>
        <dbReference type="SAM" id="MobiDB-lite"/>
    </source>
</evidence>
<dbReference type="Pfam" id="PF00105">
    <property type="entry name" value="zf-C4"/>
    <property type="match status" value="1"/>
</dbReference>
<evidence type="ECO:0000259" key="21">
    <source>
        <dbReference type="PROSITE" id="PS51843"/>
    </source>
</evidence>
<feature type="domain" description="NR LBD" evidence="21">
    <location>
        <begin position="605"/>
        <end position="845"/>
    </location>
</feature>
<evidence type="ECO:0000313" key="22">
    <source>
        <dbReference type="EMBL" id="PCG80521.1"/>
    </source>
</evidence>
<dbReference type="InterPro" id="IPR036264">
    <property type="entry name" value="Bact_exopeptidase_dim_dom"/>
</dbReference>
<dbReference type="STRING" id="7102.A0A2A4K8H5"/>
<evidence type="ECO:0000256" key="4">
    <source>
        <dbReference type="ARBA" id="ARBA00011913"/>
    </source>
</evidence>
<dbReference type="InterPro" id="IPR000536">
    <property type="entry name" value="Nucl_hrmn_rcpt_lig-bd"/>
</dbReference>
<dbReference type="GO" id="GO:0006520">
    <property type="term" value="P:amino acid metabolic process"/>
    <property type="evidence" value="ECO:0007669"/>
    <property type="project" value="InterPro"/>
</dbReference>
<dbReference type="InterPro" id="IPR001628">
    <property type="entry name" value="Znf_hrmn_rcpt"/>
</dbReference>
<keyword evidence="19" id="KW-0732">Signal</keyword>
<dbReference type="CDD" id="cd07163">
    <property type="entry name" value="NR_DBD_TLX"/>
    <property type="match status" value="1"/>
</dbReference>
<evidence type="ECO:0000256" key="3">
    <source>
        <dbReference type="ARBA" id="ARBA00006247"/>
    </source>
</evidence>
<dbReference type="PANTHER" id="PTHR45892:SF1">
    <property type="entry name" value="AMINOACYLASE-1"/>
    <property type="match status" value="1"/>
</dbReference>
<keyword evidence="11" id="KW-0238">DNA-binding</keyword>
<feature type="binding site" evidence="17">
    <location>
        <position position="191"/>
    </location>
    <ligand>
        <name>Zn(2+)</name>
        <dbReference type="ChEBI" id="CHEBI:29105"/>
        <label>1</label>
    </ligand>
</feature>
<feature type="chain" id="PRO_5013508251" description="N-acyl-aliphatic-L-amino acid amidohydrolase" evidence="19">
    <location>
        <begin position="18"/>
        <end position="866"/>
    </location>
</feature>
<keyword evidence="10" id="KW-0805">Transcription regulation</keyword>
<comment type="caution">
    <text evidence="22">The sequence shown here is derived from an EMBL/GenBank/DDBJ whole genome shotgun (WGS) entry which is preliminary data.</text>
</comment>
<dbReference type="PROSITE" id="PS51843">
    <property type="entry name" value="NR_LBD"/>
    <property type="match status" value="1"/>
</dbReference>
<dbReference type="FunFam" id="1.10.565.10:FF:000038">
    <property type="entry name" value="Dissatisfaction, isoform A"/>
    <property type="match status" value="1"/>
</dbReference>
<dbReference type="SMART" id="SM00430">
    <property type="entry name" value="HOLI"/>
    <property type="match status" value="1"/>
</dbReference>
<dbReference type="GO" id="GO:0032502">
    <property type="term" value="P:developmental process"/>
    <property type="evidence" value="ECO:0007669"/>
    <property type="project" value="UniProtKB-ARBA"/>
</dbReference>
<keyword evidence="8" id="KW-0378">Hydrolase</keyword>
<dbReference type="Gene3D" id="1.10.565.10">
    <property type="entry name" value="Retinoid X Receptor"/>
    <property type="match status" value="1"/>
</dbReference>
<dbReference type="PRINTS" id="PR00398">
    <property type="entry name" value="STRDHORMONER"/>
</dbReference>
<feature type="domain" description="Nuclear receptor" evidence="20">
    <location>
        <begin position="434"/>
        <end position="513"/>
    </location>
</feature>
<evidence type="ECO:0000256" key="15">
    <source>
        <dbReference type="ARBA" id="ARBA00029656"/>
    </source>
</evidence>
<dbReference type="SUPFAM" id="SSF57716">
    <property type="entry name" value="Glucocorticoid receptor-like (DNA-binding domain)"/>
    <property type="match status" value="1"/>
</dbReference>
<keyword evidence="9 17" id="KW-0862">Zinc</keyword>
<dbReference type="InterPro" id="IPR011650">
    <property type="entry name" value="Peptidase_M20_dimer"/>
</dbReference>
<evidence type="ECO:0000256" key="5">
    <source>
        <dbReference type="ARBA" id="ARBA00022490"/>
    </source>
</evidence>
<protein>
    <recommendedName>
        <fullName evidence="4">N-acyl-aliphatic-L-amino acid amidohydrolase</fullName>
        <ecNumber evidence="4">3.5.1.14</ecNumber>
    </recommendedName>
    <alternativeName>
        <fullName evidence="15">N-acyl-L-amino-acid amidohydrolase</fullName>
    </alternativeName>
</protein>
<feature type="binding site" evidence="17">
    <location>
        <position position="129"/>
    </location>
    <ligand>
        <name>Zn(2+)</name>
        <dbReference type="ChEBI" id="CHEBI:29105"/>
        <label>1</label>
    </ligand>
</feature>
<dbReference type="InterPro" id="IPR013088">
    <property type="entry name" value="Znf_NHR/GATA"/>
</dbReference>
<dbReference type="InterPro" id="IPR002933">
    <property type="entry name" value="Peptidase_M20"/>
</dbReference>
<dbReference type="PROSITE" id="PS00031">
    <property type="entry name" value="NUCLEAR_REC_DBD_1"/>
    <property type="match status" value="1"/>
</dbReference>
<dbReference type="InterPro" id="IPR001261">
    <property type="entry name" value="ArgE/DapE_CS"/>
</dbReference>
<evidence type="ECO:0000256" key="12">
    <source>
        <dbReference type="ARBA" id="ARBA00023163"/>
    </source>
</evidence>
<feature type="active site" description="Proton acceptor" evidence="16">
    <location>
        <position position="163"/>
    </location>
</feature>
<dbReference type="InterPro" id="IPR010159">
    <property type="entry name" value="N-acyl_aa_amidohydrolase"/>
</dbReference>
<feature type="binding site" evidence="17">
    <location>
        <position position="96"/>
    </location>
    <ligand>
        <name>Zn(2+)</name>
        <dbReference type="ChEBI" id="CHEBI:29105"/>
        <label>1</label>
    </ligand>
</feature>
<dbReference type="PROSITE" id="PS51030">
    <property type="entry name" value="NUCLEAR_REC_DBD_2"/>
    <property type="match status" value="1"/>
</dbReference>
<dbReference type="InterPro" id="IPR052083">
    <property type="entry name" value="Aminoacylase-1_M20A"/>
</dbReference>
<keyword evidence="14" id="KW-0539">Nucleus</keyword>
<feature type="signal peptide" evidence="19">
    <location>
        <begin position="1"/>
        <end position="17"/>
    </location>
</feature>
<organism evidence="22">
    <name type="scientific">Heliothis virescens</name>
    <name type="common">Tobacco budworm moth</name>
    <dbReference type="NCBI Taxonomy" id="7102"/>
    <lineage>
        <taxon>Eukaryota</taxon>
        <taxon>Metazoa</taxon>
        <taxon>Ecdysozoa</taxon>
        <taxon>Arthropoda</taxon>
        <taxon>Hexapoda</taxon>
        <taxon>Insecta</taxon>
        <taxon>Pterygota</taxon>
        <taxon>Neoptera</taxon>
        <taxon>Endopterygota</taxon>
        <taxon>Lepidoptera</taxon>
        <taxon>Glossata</taxon>
        <taxon>Ditrysia</taxon>
        <taxon>Noctuoidea</taxon>
        <taxon>Noctuidae</taxon>
        <taxon>Heliothinae</taxon>
        <taxon>Heliothis</taxon>
    </lineage>
</organism>
<feature type="active site" evidence="16">
    <location>
        <position position="98"/>
    </location>
</feature>
<dbReference type="GO" id="GO:0008270">
    <property type="term" value="F:zinc ion binding"/>
    <property type="evidence" value="ECO:0007669"/>
    <property type="project" value="UniProtKB-KW"/>
</dbReference>
<dbReference type="EMBL" id="NWSH01000030">
    <property type="protein sequence ID" value="PCG80522.1"/>
    <property type="molecule type" value="Genomic_DNA"/>
</dbReference>
<keyword evidence="13" id="KW-0675">Receptor</keyword>
<dbReference type="GO" id="GO:0043565">
    <property type="term" value="F:sequence-specific DNA binding"/>
    <property type="evidence" value="ECO:0007669"/>
    <property type="project" value="InterPro"/>
</dbReference>
<evidence type="ECO:0000256" key="9">
    <source>
        <dbReference type="ARBA" id="ARBA00022833"/>
    </source>
</evidence>
<dbReference type="Gene3D" id="1.10.150.900">
    <property type="match status" value="1"/>
</dbReference>
<dbReference type="SUPFAM" id="SSF55031">
    <property type="entry name" value="Bacterial exopeptidase dimerisation domain"/>
    <property type="match status" value="1"/>
</dbReference>
<dbReference type="PROSITE" id="PS00758">
    <property type="entry name" value="ARGE_DAPE_CPG2_1"/>
    <property type="match status" value="1"/>
</dbReference>
<dbReference type="Pfam" id="PF00104">
    <property type="entry name" value="Hormone_recep"/>
    <property type="match status" value="1"/>
</dbReference>
<name>A0A2A4K8H5_HELVI</name>
<dbReference type="Gene3D" id="3.40.630.10">
    <property type="entry name" value="Zn peptidases"/>
    <property type="match status" value="1"/>
</dbReference>
<evidence type="ECO:0000256" key="11">
    <source>
        <dbReference type="ARBA" id="ARBA00023125"/>
    </source>
</evidence>
<dbReference type="GO" id="GO:0003700">
    <property type="term" value="F:DNA-binding transcription factor activity"/>
    <property type="evidence" value="ECO:0007669"/>
    <property type="project" value="InterPro"/>
</dbReference>
<dbReference type="AlphaFoldDB" id="A0A2A4K8H5"/>
<evidence type="ECO:0000256" key="8">
    <source>
        <dbReference type="ARBA" id="ARBA00022801"/>
    </source>
</evidence>
<dbReference type="EMBL" id="NWSH01000030">
    <property type="protein sequence ID" value="PCG80521.1"/>
    <property type="molecule type" value="Genomic_DNA"/>
</dbReference>
<dbReference type="Pfam" id="PF07687">
    <property type="entry name" value="M20_dimer"/>
    <property type="match status" value="1"/>
</dbReference>
<feature type="region of interest" description="Disordered" evidence="18">
    <location>
        <begin position="572"/>
        <end position="592"/>
    </location>
</feature>
<evidence type="ECO:0000256" key="14">
    <source>
        <dbReference type="ARBA" id="ARBA00023242"/>
    </source>
</evidence>
<dbReference type="SMART" id="SM00399">
    <property type="entry name" value="ZnF_C4"/>
    <property type="match status" value="1"/>
</dbReference>
<evidence type="ECO:0000256" key="13">
    <source>
        <dbReference type="ARBA" id="ARBA00023170"/>
    </source>
</evidence>
<dbReference type="SUPFAM" id="SSF48508">
    <property type="entry name" value="Nuclear receptor ligand-binding domain"/>
    <property type="match status" value="1"/>
</dbReference>
<dbReference type="InterPro" id="IPR001723">
    <property type="entry name" value="Nuclear_hrmn_rcpt"/>
</dbReference>
<dbReference type="PRINTS" id="PR00047">
    <property type="entry name" value="STROIDFINGER"/>
</dbReference>
<feature type="binding site" evidence="17">
    <location>
        <position position="391"/>
    </location>
    <ligand>
        <name>Zn(2+)</name>
        <dbReference type="ChEBI" id="CHEBI:29105"/>
        <label>2</label>
    </ligand>
</feature>
<feature type="binding site" evidence="17">
    <location>
        <position position="129"/>
    </location>
    <ligand>
        <name>Zn(2+)</name>
        <dbReference type="ChEBI" id="CHEBI:29105"/>
        <label>2</label>
    </ligand>
</feature>
<proteinExistence type="inferred from homology"/>
<comment type="cofactor">
    <cofactor evidence="17">
        <name>Zn(2+)</name>
        <dbReference type="ChEBI" id="CHEBI:29105"/>
    </cofactor>
    <text evidence="17">Binds 2 Zn(2+) ions per subunit.</text>
</comment>
<dbReference type="FunFam" id="3.30.50.10:FF:000019">
    <property type="entry name" value="Nuclear receptor subfamily 2 group E member"/>
    <property type="match status" value="1"/>
</dbReference>
<evidence type="ECO:0000256" key="6">
    <source>
        <dbReference type="ARBA" id="ARBA00022723"/>
    </source>
</evidence>
<evidence type="ECO:0000259" key="20">
    <source>
        <dbReference type="PROSITE" id="PS51030"/>
    </source>
</evidence>
<dbReference type="GO" id="GO:0005737">
    <property type="term" value="C:cytoplasm"/>
    <property type="evidence" value="ECO:0007669"/>
    <property type="project" value="UniProtKB-SubCell"/>
</dbReference>
<dbReference type="PANTHER" id="PTHR45892">
    <property type="entry name" value="AMINOACYLASE-1"/>
    <property type="match status" value="1"/>
</dbReference>
<sequence length="866" mass="94379">MIGIVSIVLAVLQVSSAACDTNKYANSTPIELLQAYVQINTTTYNDLTPAVEFWTALAELADVSIETHELVEGFPILVLKWPGADSSQQSIMLNSHMDVVPASLEDGWTYDPFLGIIDNGIIYGRGTQDMKSVSIQYYTALRRLKENNVTLLRDVYMTLMPDEEVGAESGMIPFLKTDAFAAMNVGVELDEGTPYPLPMIALFYQDKVVWQIQVDCHAVSGHGSSFPATNNTATGKCRNVVDRLFEFRDEQYEIAATALPTAAGGYTSLNLNKLNGGTANNVVPSVVSLVFDIRLSTTLNEVQFDAQLREWISEAGDNITLTYILKNQQSPATVVNSTNPYYVAISEAAEELGITILPTVPPGSTDARHVRNAGYPAFGFSPMPNTELLLHAVNEHLAVSVFNDGIDIYEEIITRLANIPADSTTTDHSDRLLDIPCNVCGDRSSGKHYGIYSCDGCSGFFKRSIHRNRVYTCKAGGEMKGRCPVDKTHRNQCRACRLAKCFQANMNKDAVQHERGPRKPKLQAGAMGALGPPPLGHAHKPHALKLSPPSPYAPLPQTFNFQFNISGMSEPAPLSTASSAGSSGAGGGAGASSPLPLVPEPFLAPPPPGLLHILMSSDKCQELMWSAKQLQLQGDPTLLRPPPSAFGAPLAPTWELLQETSARLLFMAVRWVRCLAPFQALAASDQLVLLRAAWKDLFLLHLAQWSAPWDLAPLLAAPAARARLPPDPLADLELNTLQEILCRFRQIAPDGSECGCMKAIVLFSPDTSGLSETQPVEMLQDQAQCILADYVRTRYTRQPTRFGRLLLLLPSLRAVRARSVELLLFRDIVGDVSVATLLHDMYRMQPAPTPAFHPPAPPISEHCSSP</sequence>
<evidence type="ECO:0000256" key="7">
    <source>
        <dbReference type="ARBA" id="ARBA00022771"/>
    </source>
</evidence>
<dbReference type="GO" id="GO:0000122">
    <property type="term" value="P:negative regulation of transcription by RNA polymerase II"/>
    <property type="evidence" value="ECO:0007669"/>
    <property type="project" value="UniProtKB-ARBA"/>
</dbReference>
<comment type="similarity">
    <text evidence="3">Belongs to the peptidase M20A family.</text>
</comment>
<comment type="subcellular location">
    <subcellularLocation>
        <location evidence="2">Cytoplasm</location>
    </subcellularLocation>
    <subcellularLocation>
        <location evidence="1">Nucleus</location>
    </subcellularLocation>
</comment>
<dbReference type="NCBIfam" id="TIGR01880">
    <property type="entry name" value="Ac-peptdase-euk"/>
    <property type="match status" value="1"/>
</dbReference>
<dbReference type="Pfam" id="PF01546">
    <property type="entry name" value="Peptidase_M20"/>
    <property type="match status" value="1"/>
</dbReference>
<dbReference type="Gene3D" id="3.30.50.10">
    <property type="entry name" value="Erythroid Transcription Factor GATA-1, subunit A"/>
    <property type="match status" value="1"/>
</dbReference>
<feature type="binding site" evidence="17">
    <location>
        <position position="164"/>
    </location>
    <ligand>
        <name>Zn(2+)</name>
        <dbReference type="ChEBI" id="CHEBI:29105"/>
        <label>2</label>
    </ligand>
</feature>